<evidence type="ECO:0000313" key="3">
    <source>
        <dbReference type="EMBL" id="EED92013.1"/>
    </source>
</evidence>
<reference evidence="3 4" key="1">
    <citation type="journal article" date="2004" name="Science">
        <title>The genome of the diatom Thalassiosira pseudonana: ecology, evolution, and metabolism.</title>
        <authorList>
            <person name="Armbrust E.V."/>
            <person name="Berges J.A."/>
            <person name="Bowler C."/>
            <person name="Green B.R."/>
            <person name="Martinez D."/>
            <person name="Putnam N.H."/>
            <person name="Zhou S."/>
            <person name="Allen A.E."/>
            <person name="Apt K.E."/>
            <person name="Bechner M."/>
            <person name="Brzezinski M.A."/>
            <person name="Chaal B.K."/>
            <person name="Chiovitti A."/>
            <person name="Davis A.K."/>
            <person name="Demarest M.S."/>
            <person name="Detter J.C."/>
            <person name="Glavina T."/>
            <person name="Goodstein D."/>
            <person name="Hadi M.Z."/>
            <person name="Hellsten U."/>
            <person name="Hildebrand M."/>
            <person name="Jenkins B.D."/>
            <person name="Jurka J."/>
            <person name="Kapitonov V.V."/>
            <person name="Kroger N."/>
            <person name="Lau W.W."/>
            <person name="Lane T.W."/>
            <person name="Larimer F.W."/>
            <person name="Lippmeier J.C."/>
            <person name="Lucas S."/>
            <person name="Medina M."/>
            <person name="Montsant A."/>
            <person name="Obornik M."/>
            <person name="Parker M.S."/>
            <person name="Palenik B."/>
            <person name="Pazour G.J."/>
            <person name="Richardson P.M."/>
            <person name="Rynearson T.A."/>
            <person name="Saito M.A."/>
            <person name="Schwartz D.C."/>
            <person name="Thamatrakoln K."/>
            <person name="Valentin K."/>
            <person name="Vardi A."/>
            <person name="Wilkerson F.P."/>
            <person name="Rokhsar D.S."/>
        </authorList>
    </citation>
    <scope>NUCLEOTIDE SEQUENCE [LARGE SCALE GENOMIC DNA]</scope>
    <source>
        <strain evidence="3 4">CCMP1335</strain>
    </source>
</reference>
<dbReference type="KEGG" id="tps:THAPSDRAFT_5415"/>
<dbReference type="AlphaFoldDB" id="B8C2V2"/>
<dbReference type="RefSeq" id="XP_002290261.1">
    <property type="nucleotide sequence ID" value="XM_002290225.1"/>
</dbReference>
<dbReference type="PANTHER" id="PTHR45288:SF1">
    <property type="entry name" value="THIOREDOXIN FAMILY PROTEIN"/>
    <property type="match status" value="1"/>
</dbReference>
<name>B8C2V2_THAPS</name>
<dbReference type="SUPFAM" id="SSF52833">
    <property type="entry name" value="Thioredoxin-like"/>
    <property type="match status" value="2"/>
</dbReference>
<dbReference type="HOGENOM" id="CLU_035778_0_0_1"/>
<dbReference type="Pfam" id="PF13417">
    <property type="entry name" value="GST_N_3"/>
    <property type="match status" value="1"/>
</dbReference>
<dbReference type="EMBL" id="CM000642">
    <property type="protein sequence ID" value="EED92013.1"/>
    <property type="molecule type" value="Genomic_DNA"/>
</dbReference>
<dbReference type="STRING" id="35128.B8C2V2"/>
<dbReference type="InterPro" id="IPR002109">
    <property type="entry name" value="Glutaredoxin"/>
</dbReference>
<dbReference type="PANTHER" id="PTHR45288">
    <property type="entry name" value="THIOREDOXIN FAMILY PROTEIN"/>
    <property type="match status" value="1"/>
</dbReference>
<feature type="domain" description="GST N-terminal" evidence="2">
    <location>
        <begin position="332"/>
        <end position="399"/>
    </location>
</feature>
<dbReference type="InterPro" id="IPR036249">
    <property type="entry name" value="Thioredoxin-like_sf"/>
</dbReference>
<keyword evidence="4" id="KW-1185">Reference proteome</keyword>
<evidence type="ECO:0000259" key="2">
    <source>
        <dbReference type="Pfam" id="PF13417"/>
    </source>
</evidence>
<dbReference type="Proteomes" id="UP000001449">
    <property type="component" value="Chromosome 5"/>
</dbReference>
<proteinExistence type="predicted"/>
<dbReference type="GeneID" id="7453164"/>
<dbReference type="CDD" id="cd02066">
    <property type="entry name" value="GRX_family"/>
    <property type="match status" value="1"/>
</dbReference>
<dbReference type="PROSITE" id="PS51354">
    <property type="entry name" value="GLUTAREDOXIN_2"/>
    <property type="match status" value="1"/>
</dbReference>
<feature type="domain" description="Glutaredoxin" evidence="1">
    <location>
        <begin position="461"/>
        <end position="527"/>
    </location>
</feature>
<reference evidence="3 4" key="2">
    <citation type="journal article" date="2008" name="Nature">
        <title>The Phaeodactylum genome reveals the evolutionary history of diatom genomes.</title>
        <authorList>
            <person name="Bowler C."/>
            <person name="Allen A.E."/>
            <person name="Badger J.H."/>
            <person name="Grimwood J."/>
            <person name="Jabbari K."/>
            <person name="Kuo A."/>
            <person name="Maheswari U."/>
            <person name="Martens C."/>
            <person name="Maumus F."/>
            <person name="Otillar R.P."/>
            <person name="Rayko E."/>
            <person name="Salamov A."/>
            <person name="Vandepoele K."/>
            <person name="Beszteri B."/>
            <person name="Gruber A."/>
            <person name="Heijde M."/>
            <person name="Katinka M."/>
            <person name="Mock T."/>
            <person name="Valentin K."/>
            <person name="Verret F."/>
            <person name="Berges J.A."/>
            <person name="Brownlee C."/>
            <person name="Cadoret J.P."/>
            <person name="Chiovitti A."/>
            <person name="Choi C.J."/>
            <person name="Coesel S."/>
            <person name="De Martino A."/>
            <person name="Detter J.C."/>
            <person name="Durkin C."/>
            <person name="Falciatore A."/>
            <person name="Fournet J."/>
            <person name="Haruta M."/>
            <person name="Huysman M.J."/>
            <person name="Jenkins B.D."/>
            <person name="Jiroutova K."/>
            <person name="Jorgensen R.E."/>
            <person name="Joubert Y."/>
            <person name="Kaplan A."/>
            <person name="Kroger N."/>
            <person name="Kroth P.G."/>
            <person name="La Roche J."/>
            <person name="Lindquist E."/>
            <person name="Lommer M."/>
            <person name="Martin-Jezequel V."/>
            <person name="Lopez P.J."/>
            <person name="Lucas S."/>
            <person name="Mangogna M."/>
            <person name="McGinnis K."/>
            <person name="Medlin L.K."/>
            <person name="Montsant A."/>
            <person name="Oudot-Le Secq M.P."/>
            <person name="Napoli C."/>
            <person name="Obornik M."/>
            <person name="Parker M.S."/>
            <person name="Petit J.L."/>
            <person name="Porcel B.M."/>
            <person name="Poulsen N."/>
            <person name="Robison M."/>
            <person name="Rychlewski L."/>
            <person name="Rynearson T.A."/>
            <person name="Schmutz J."/>
            <person name="Shapiro H."/>
            <person name="Siaut M."/>
            <person name="Stanley M."/>
            <person name="Sussman M.R."/>
            <person name="Taylor A.R."/>
            <person name="Vardi A."/>
            <person name="von Dassow P."/>
            <person name="Vyverman W."/>
            <person name="Willis A."/>
            <person name="Wyrwicz L.S."/>
            <person name="Rokhsar D.S."/>
            <person name="Weissenbach J."/>
            <person name="Armbrust E.V."/>
            <person name="Green B.R."/>
            <person name="Van de Peer Y."/>
            <person name="Grigoriev I.V."/>
        </authorList>
    </citation>
    <scope>NUCLEOTIDE SEQUENCE [LARGE SCALE GENOMIC DNA]</scope>
    <source>
        <strain evidence="3 4">CCMP1335</strain>
    </source>
</reference>
<gene>
    <name evidence="3" type="ORF">THAPSDRAFT_5415</name>
</gene>
<protein>
    <submittedName>
        <fullName evidence="3">Uncharacterized protein</fullName>
    </submittedName>
</protein>
<evidence type="ECO:0000313" key="4">
    <source>
        <dbReference type="Proteomes" id="UP000001449"/>
    </source>
</evidence>
<dbReference type="InterPro" id="IPR004045">
    <property type="entry name" value="Glutathione_S-Trfase_N"/>
</dbReference>
<sequence>MERKLVCWWGGERVEGGLGGLFVSTIISPISTENSVWQKLIGDNQCTKSVGLDSPRWLKQSKSNRETPDATSTFLASFVSNNATQSIMKTQLLILLAVIASSESDAFSPSVVHTQHQQQIRSTTQLQSIPTPLDTLTSGLASIARLPHGVTVSEQGISLVGPAAPYLPRIKKLYDIENNIDCRTIRERITEYDLVVDRVIPSAENSRAVKEDTSTTVPTLVAEIDGKEETFAGVGAILAFLNDKFSTEQQMDDTTTLNTITDASEGADINVKGIVDKLAEVKDVLPCILRAGRGSSVCTAALPSTVPRPVKPLVLYSYEGNEMGCYIACNQFCRLVREVLTELDIVYELRSAGKESPRRKELAAITGGSSQCPYLIDPNINVQMAESNDIIEYLYKTYALWTPPNELLRSASGIVTPLLTPLYRIIAPLQAGSYKANEFEYQASLAEAKASVYDEISSAPVVVYTYALSPFCTEVTALLNRCGIQYKEVSLGDEWLPGLLKEPAKRAALLEITGQSSLPNVFVGGSSIGGLFSGNPGVVPSLEKGELMKLVEEAKQFMS</sequence>
<dbReference type="InParanoid" id="B8C2V2"/>
<evidence type="ECO:0000259" key="1">
    <source>
        <dbReference type="Pfam" id="PF00462"/>
    </source>
</evidence>
<organism evidence="3 4">
    <name type="scientific">Thalassiosira pseudonana</name>
    <name type="common">Marine diatom</name>
    <name type="synonym">Cyclotella nana</name>
    <dbReference type="NCBI Taxonomy" id="35128"/>
    <lineage>
        <taxon>Eukaryota</taxon>
        <taxon>Sar</taxon>
        <taxon>Stramenopiles</taxon>
        <taxon>Ochrophyta</taxon>
        <taxon>Bacillariophyta</taxon>
        <taxon>Coscinodiscophyceae</taxon>
        <taxon>Thalassiosirophycidae</taxon>
        <taxon>Thalassiosirales</taxon>
        <taxon>Thalassiosiraceae</taxon>
        <taxon>Thalassiosira</taxon>
    </lineage>
</organism>
<dbReference type="PaxDb" id="35128-Thaps5415"/>
<dbReference type="OMA" id="ANEFEYQ"/>
<dbReference type="Pfam" id="PF00462">
    <property type="entry name" value="Glutaredoxin"/>
    <property type="match status" value="1"/>
</dbReference>
<dbReference type="eggNOG" id="ENOG502QPRA">
    <property type="taxonomic scope" value="Eukaryota"/>
</dbReference>
<dbReference type="Gene3D" id="3.40.30.10">
    <property type="entry name" value="Glutaredoxin"/>
    <property type="match status" value="2"/>
</dbReference>
<accession>B8C2V2</accession>